<dbReference type="AlphaFoldDB" id="A0A9Q8LCP6"/>
<evidence type="ECO:0000313" key="3">
    <source>
        <dbReference type="Proteomes" id="UP000756132"/>
    </source>
</evidence>
<accession>A0A9Q8LCP6</accession>
<proteinExistence type="predicted"/>
<dbReference type="Proteomes" id="UP000756132">
    <property type="component" value="Chromosome 3"/>
</dbReference>
<reference evidence="2" key="2">
    <citation type="journal article" date="2022" name="Microb. Genom.">
        <title>A chromosome-scale genome assembly of the tomato pathogen Cladosporium fulvum reveals a compartmentalized genome architecture and the presence of a dispensable chromosome.</title>
        <authorList>
            <person name="Zaccaron A.Z."/>
            <person name="Chen L.H."/>
            <person name="Samaras A."/>
            <person name="Stergiopoulos I."/>
        </authorList>
    </citation>
    <scope>NUCLEOTIDE SEQUENCE</scope>
    <source>
        <strain evidence="2">Race5_Kim</strain>
    </source>
</reference>
<feature type="compositionally biased region" description="Polar residues" evidence="1">
    <location>
        <begin position="66"/>
        <end position="85"/>
    </location>
</feature>
<gene>
    <name evidence="2" type="ORF">CLAFUR5_08672</name>
</gene>
<dbReference type="GeneID" id="71988550"/>
<keyword evidence="3" id="KW-1185">Reference proteome</keyword>
<name>A0A9Q8LCP6_PASFU</name>
<dbReference type="RefSeq" id="XP_047759348.1">
    <property type="nucleotide sequence ID" value="XM_047907820.1"/>
</dbReference>
<reference evidence="2" key="1">
    <citation type="submission" date="2021-12" db="EMBL/GenBank/DDBJ databases">
        <authorList>
            <person name="Zaccaron A."/>
            <person name="Stergiopoulos I."/>
        </authorList>
    </citation>
    <scope>NUCLEOTIDE SEQUENCE</scope>
    <source>
        <strain evidence="2">Race5_Kim</strain>
    </source>
</reference>
<sequence length="123" mass="13781">MAGTRGKAEPRPGPWVLVYVKADSSVSLERREVVKNQSSRPVSWGKLNAKPWSRRQSIEIPVASETPRQSFSDSGIDSTRSSGATSPPYDTYQSTLVFNRIDSSWKRLAGLARTYEVFEDPLY</sequence>
<dbReference type="EMBL" id="CP090165">
    <property type="protein sequence ID" value="UJO14982.1"/>
    <property type="molecule type" value="Genomic_DNA"/>
</dbReference>
<organism evidence="2 3">
    <name type="scientific">Passalora fulva</name>
    <name type="common">Tomato leaf mold</name>
    <name type="synonym">Cladosporium fulvum</name>
    <dbReference type="NCBI Taxonomy" id="5499"/>
    <lineage>
        <taxon>Eukaryota</taxon>
        <taxon>Fungi</taxon>
        <taxon>Dikarya</taxon>
        <taxon>Ascomycota</taxon>
        <taxon>Pezizomycotina</taxon>
        <taxon>Dothideomycetes</taxon>
        <taxon>Dothideomycetidae</taxon>
        <taxon>Mycosphaerellales</taxon>
        <taxon>Mycosphaerellaceae</taxon>
        <taxon>Fulvia</taxon>
    </lineage>
</organism>
<dbReference type="KEGG" id="ffu:CLAFUR5_08672"/>
<feature type="region of interest" description="Disordered" evidence="1">
    <location>
        <begin position="58"/>
        <end position="89"/>
    </location>
</feature>
<evidence type="ECO:0000313" key="2">
    <source>
        <dbReference type="EMBL" id="UJO14982.1"/>
    </source>
</evidence>
<evidence type="ECO:0000256" key="1">
    <source>
        <dbReference type="SAM" id="MobiDB-lite"/>
    </source>
</evidence>
<protein>
    <submittedName>
        <fullName evidence="2">Uncharacterized protein</fullName>
    </submittedName>
</protein>